<reference evidence="2 3" key="1">
    <citation type="journal article" date="2009" name="Stand. Genomic Sci.">
        <title>Complete genome sequence of Slackia heliotrinireducens type strain (RHS 1).</title>
        <authorList>
            <person name="Pukall R."/>
            <person name="Lapidus A."/>
            <person name="Nolan M."/>
            <person name="Copeland A."/>
            <person name="Glavina Del Rio T."/>
            <person name="Lucas S."/>
            <person name="Chen F."/>
            <person name="Tice H."/>
            <person name="Cheng J.F."/>
            <person name="Chertkov O."/>
            <person name="Bruce D."/>
            <person name="Goodwin L."/>
            <person name="Kuske C."/>
            <person name="Brettin T."/>
            <person name="Detter J.C."/>
            <person name="Han C."/>
            <person name="Pitluck S."/>
            <person name="Pati A."/>
            <person name="Mavrommatis K."/>
            <person name="Ivanova N."/>
            <person name="Ovchinnikova G."/>
            <person name="Chen A."/>
            <person name="Palaniappan K."/>
            <person name="Schneider S."/>
            <person name="Rohde M."/>
            <person name="Chain P."/>
            <person name="D'haeseleer P."/>
            <person name="Goker M."/>
            <person name="Bristow J."/>
            <person name="Eisen J.A."/>
            <person name="Markowitz V."/>
            <person name="Kyrpides N.C."/>
            <person name="Klenk H.P."/>
            <person name="Hugenholtz P."/>
        </authorList>
    </citation>
    <scope>NUCLEOTIDE SEQUENCE [LARGE SCALE GENOMIC DNA]</scope>
    <source>
        <strain evidence="3">ATCC 29202 / DSM 20476 / NCTC 11029 / RHS 1</strain>
    </source>
</reference>
<dbReference type="RefSeq" id="WP_012799827.1">
    <property type="nucleotide sequence ID" value="NC_013165.1"/>
</dbReference>
<dbReference type="Pfam" id="PF04976">
    <property type="entry name" value="DmsC"/>
    <property type="match status" value="1"/>
</dbReference>
<dbReference type="AlphaFoldDB" id="C7N3K8"/>
<keyword evidence="3" id="KW-1185">Reference proteome</keyword>
<evidence type="ECO:0000256" key="1">
    <source>
        <dbReference type="SAM" id="Phobius"/>
    </source>
</evidence>
<evidence type="ECO:0000313" key="2">
    <source>
        <dbReference type="EMBL" id="ACV23731.1"/>
    </source>
</evidence>
<feature type="transmembrane region" description="Helical" evidence="1">
    <location>
        <begin position="260"/>
        <end position="285"/>
    </location>
</feature>
<accession>C7N3K8</accession>
<keyword evidence="1" id="KW-0812">Transmembrane</keyword>
<evidence type="ECO:0000313" key="3">
    <source>
        <dbReference type="Proteomes" id="UP000002026"/>
    </source>
</evidence>
<feature type="transmembrane region" description="Helical" evidence="1">
    <location>
        <begin position="171"/>
        <end position="192"/>
    </location>
</feature>
<name>C7N3K8_SLAHD</name>
<organism evidence="2 3">
    <name type="scientific">Slackia heliotrinireducens (strain ATCC 29202 / DSM 20476 / NCTC 11029 / RHS 1)</name>
    <name type="common">Peptococcus heliotrinreducens</name>
    <dbReference type="NCBI Taxonomy" id="471855"/>
    <lineage>
        <taxon>Bacteria</taxon>
        <taxon>Bacillati</taxon>
        <taxon>Actinomycetota</taxon>
        <taxon>Coriobacteriia</taxon>
        <taxon>Eggerthellales</taxon>
        <taxon>Eggerthellaceae</taxon>
        <taxon>Slackia</taxon>
    </lineage>
</organism>
<proteinExistence type="predicted"/>
<keyword evidence="1" id="KW-0472">Membrane</keyword>
<dbReference type="GO" id="GO:0019645">
    <property type="term" value="P:anaerobic electron transport chain"/>
    <property type="evidence" value="ECO:0007669"/>
    <property type="project" value="InterPro"/>
</dbReference>
<sequence length="288" mass="30706">MQTQWPLVIFTLFVCVTSGTLGMLSIFALKDKAEKIQMPAVILAAVSLVVGGVGSFTHLQHWERIFNGFGHITSGITQELIGCVVLAVLIVIWFVMIRGQKTNKALAWVTLIASIAMVAATAHSYWMAGRPAWGVGLEFFYLGNACLLGPVVLWALTAVKADNQCLADSINFTFVGGIIALVTEVIFIALAAGTKFTDVGHYLNPTLMTTAPTHIDNVASIALTGAGAPLFWLSLVCAAATAVCAFMAKKNPEASKALMAVALIAAFATSIMFRVVVYMVGYPVLLVY</sequence>
<keyword evidence="1" id="KW-1133">Transmembrane helix</keyword>
<feature type="transmembrane region" description="Helical" evidence="1">
    <location>
        <begin position="6"/>
        <end position="29"/>
    </location>
</feature>
<feature type="transmembrane region" description="Helical" evidence="1">
    <location>
        <begin position="139"/>
        <end position="159"/>
    </location>
</feature>
<evidence type="ECO:0008006" key="4">
    <source>
        <dbReference type="Google" id="ProtNLM"/>
    </source>
</evidence>
<protein>
    <recommendedName>
        <fullName evidence="4">DMSO reductase anchor subunit</fullName>
    </recommendedName>
</protein>
<feature type="transmembrane region" description="Helical" evidence="1">
    <location>
        <begin position="41"/>
        <end position="59"/>
    </location>
</feature>
<dbReference type="KEGG" id="shi:Shel_27330"/>
<dbReference type="GO" id="GO:0016020">
    <property type="term" value="C:membrane"/>
    <property type="evidence" value="ECO:0007669"/>
    <property type="project" value="InterPro"/>
</dbReference>
<dbReference type="EMBL" id="CP001684">
    <property type="protein sequence ID" value="ACV23731.1"/>
    <property type="molecule type" value="Genomic_DNA"/>
</dbReference>
<gene>
    <name evidence="2" type="ordered locus">Shel_27330</name>
</gene>
<dbReference type="InterPro" id="IPR007059">
    <property type="entry name" value="DmsC"/>
</dbReference>
<feature type="transmembrane region" description="Helical" evidence="1">
    <location>
        <begin position="105"/>
        <end position="127"/>
    </location>
</feature>
<feature type="transmembrane region" description="Helical" evidence="1">
    <location>
        <begin position="79"/>
        <end position="98"/>
    </location>
</feature>
<dbReference type="STRING" id="471855.Shel_27330"/>
<dbReference type="eggNOG" id="COG3301">
    <property type="taxonomic scope" value="Bacteria"/>
</dbReference>
<dbReference type="Proteomes" id="UP000002026">
    <property type="component" value="Chromosome"/>
</dbReference>
<feature type="transmembrane region" description="Helical" evidence="1">
    <location>
        <begin position="230"/>
        <end position="248"/>
    </location>
</feature>
<dbReference type="HOGENOM" id="CLU_085019_0_0_11"/>